<dbReference type="GO" id="GO:0008270">
    <property type="term" value="F:zinc ion binding"/>
    <property type="evidence" value="ECO:0007669"/>
    <property type="project" value="InterPro"/>
</dbReference>
<keyword evidence="6" id="KW-0809">Transit peptide</keyword>
<dbReference type="Pfam" id="PF14432">
    <property type="entry name" value="DYW_deaminase"/>
    <property type="match status" value="2"/>
</dbReference>
<dbReference type="FunFam" id="1.25.40.10:FF:002415">
    <property type="entry name" value="Uncharacterized protein"/>
    <property type="match status" value="2"/>
</dbReference>
<dbReference type="PANTHER" id="PTHR47926:SF373">
    <property type="entry name" value="TETRATRICOPEPTIDE-LIKE HELICAL DOMAIN SUPERFAMILY, DYW DOMAIN-CONTAINING PROTEIN"/>
    <property type="match status" value="1"/>
</dbReference>
<protein>
    <submittedName>
        <fullName evidence="10">Pentatricopeptide repeat-containing protein, chloroplastic</fullName>
    </submittedName>
</protein>
<dbReference type="OrthoDB" id="185373at2759"/>
<feature type="region of interest" description="Disordered" evidence="8">
    <location>
        <begin position="9"/>
        <end position="28"/>
    </location>
</feature>
<comment type="similarity">
    <text evidence="2">Belongs to the PPR family. PCMP-H subfamily.</text>
</comment>
<evidence type="ECO:0000256" key="4">
    <source>
        <dbReference type="ARBA" id="ARBA00022640"/>
    </source>
</evidence>
<gene>
    <name evidence="10" type="primary">PCMP-H40</name>
    <name evidence="10" type="ORF">CR513_13704</name>
</gene>
<dbReference type="Gene3D" id="1.25.40.10">
    <property type="entry name" value="Tetratricopeptide repeat domain"/>
    <property type="match status" value="8"/>
</dbReference>
<feature type="repeat" description="PPR" evidence="7">
    <location>
        <begin position="510"/>
        <end position="544"/>
    </location>
</feature>
<dbReference type="InterPro" id="IPR032867">
    <property type="entry name" value="DYW_dom"/>
</dbReference>
<feature type="repeat" description="PPR" evidence="7">
    <location>
        <begin position="479"/>
        <end position="509"/>
    </location>
</feature>
<dbReference type="PROSITE" id="PS51375">
    <property type="entry name" value="PPR"/>
    <property type="match status" value="17"/>
</dbReference>
<feature type="repeat" description="PPR" evidence="7">
    <location>
        <begin position="1014"/>
        <end position="1048"/>
    </location>
</feature>
<dbReference type="Pfam" id="PF01535">
    <property type="entry name" value="PPR"/>
    <property type="match status" value="10"/>
</dbReference>
<feature type="repeat" description="PPR" evidence="7">
    <location>
        <begin position="207"/>
        <end position="241"/>
    </location>
</feature>
<dbReference type="GO" id="GO:0003723">
    <property type="term" value="F:RNA binding"/>
    <property type="evidence" value="ECO:0007669"/>
    <property type="project" value="InterPro"/>
</dbReference>
<keyword evidence="3" id="KW-0150">Chloroplast</keyword>
<feature type="repeat" description="PPR" evidence="7">
    <location>
        <begin position="176"/>
        <end position="206"/>
    </location>
</feature>
<dbReference type="NCBIfam" id="TIGR00756">
    <property type="entry name" value="PPR"/>
    <property type="match status" value="12"/>
</dbReference>
<feature type="repeat" description="PPR" evidence="7">
    <location>
        <begin position="1115"/>
        <end position="1149"/>
    </location>
</feature>
<feature type="compositionally biased region" description="Low complexity" evidence="8">
    <location>
        <begin position="14"/>
        <end position="28"/>
    </location>
</feature>
<feature type="non-terminal residue" evidence="10">
    <location>
        <position position="1"/>
    </location>
</feature>
<dbReference type="STRING" id="157652.A0A371HJC5"/>
<dbReference type="Pfam" id="PF13812">
    <property type="entry name" value="PPR_3"/>
    <property type="match status" value="1"/>
</dbReference>
<feature type="domain" description="DYW" evidence="9">
    <location>
        <begin position="1532"/>
        <end position="1622"/>
    </location>
</feature>
<feature type="repeat" description="PPR" evidence="7">
    <location>
        <begin position="545"/>
        <end position="575"/>
    </location>
</feature>
<evidence type="ECO:0000256" key="6">
    <source>
        <dbReference type="ARBA" id="ARBA00022946"/>
    </source>
</evidence>
<comment type="subcellular location">
    <subcellularLocation>
        <location evidence="1">Plastid</location>
        <location evidence="1">Chloroplast</location>
    </subcellularLocation>
</comment>
<dbReference type="EMBL" id="QJKJ01002458">
    <property type="protein sequence ID" value="RDY02792.1"/>
    <property type="molecule type" value="Genomic_DNA"/>
</dbReference>
<feature type="repeat" description="PPR" evidence="7">
    <location>
        <begin position="1185"/>
        <end position="1215"/>
    </location>
</feature>
<dbReference type="FunFam" id="1.25.40.10:FF:001326">
    <property type="entry name" value="Pentatricopeptide repeat-containing protein"/>
    <property type="match status" value="1"/>
</dbReference>
<reference evidence="10" key="1">
    <citation type="submission" date="2018-05" db="EMBL/GenBank/DDBJ databases">
        <title>Draft genome of Mucuna pruriens seed.</title>
        <authorList>
            <person name="Nnadi N.E."/>
            <person name="Vos R."/>
            <person name="Hasami M.H."/>
            <person name="Devisetty U.K."/>
            <person name="Aguiy J.C."/>
        </authorList>
    </citation>
    <scope>NUCLEOTIDE SEQUENCE [LARGE SCALE GENOMIC DNA]</scope>
    <source>
        <strain evidence="10">JCA_2017</strain>
    </source>
</reference>
<dbReference type="GO" id="GO:0009451">
    <property type="term" value="P:RNA modification"/>
    <property type="evidence" value="ECO:0007669"/>
    <property type="project" value="InterPro"/>
</dbReference>
<accession>A0A371HJC5</accession>
<feature type="repeat" description="PPR" evidence="7">
    <location>
        <begin position="409"/>
        <end position="443"/>
    </location>
</feature>
<evidence type="ECO:0000256" key="3">
    <source>
        <dbReference type="ARBA" id="ARBA00022528"/>
    </source>
</evidence>
<keyword evidence="5" id="KW-0677">Repeat</keyword>
<dbReference type="Pfam" id="PF13041">
    <property type="entry name" value="PPR_2"/>
    <property type="match status" value="6"/>
</dbReference>
<feature type="non-terminal residue" evidence="10">
    <location>
        <position position="1675"/>
    </location>
</feature>
<evidence type="ECO:0000256" key="1">
    <source>
        <dbReference type="ARBA" id="ARBA00004229"/>
    </source>
</evidence>
<dbReference type="FunFam" id="1.25.40.10:FF:000073">
    <property type="entry name" value="Pentatricopeptide repeat-containing protein chloroplastic"/>
    <property type="match status" value="2"/>
</dbReference>
<feature type="repeat" description="PPR" evidence="7">
    <location>
        <begin position="378"/>
        <end position="408"/>
    </location>
</feature>
<keyword evidence="4" id="KW-0934">Plastid</keyword>
<evidence type="ECO:0000256" key="5">
    <source>
        <dbReference type="ARBA" id="ARBA00022737"/>
    </source>
</evidence>
<feature type="repeat" description="PPR" evidence="7">
    <location>
        <begin position="983"/>
        <end position="1013"/>
    </location>
</feature>
<feature type="repeat" description="PPR" evidence="7">
    <location>
        <begin position="1286"/>
        <end position="1316"/>
    </location>
</feature>
<sequence>MMSQLLVLHPSPIPNTNTNTNSNKNPTPTTPLYQRIFIPSHVYRHPSAILLELCTSLKELHQILPLIIKNGFYNEHLFQTKLISLFCKFNSITEAARVFEPVDHKLDVLYHTMLKGYAKNSTLRDALKFFDRMRCDEVGPVVYDFTYLLQLCGENLDLRRGREIHGMIITNGFQSNLFAMTSVVNLYAKCRQIEDAHKMFERMPQRDLVSWNTLVAGYAQNGFARRAVQMVLQMQEAGQKPDSITLVSVLPAVADVKVLRIGRSVHGYAFRAGFESLVNVATAMLDMYFKCGSVRNARLVFGGMSSKNVVSWNTMIDGYAQNGESEEAFATFLKMLDEGVEPTNVSMMGALHACANLGDLERGRFVHKLLDQKKLGIDVSVMNSLISMYSKCKRVDIAASVFDSLKQKTIVTWNAMILGYAQNGCVNEALNLFCMMQSHDIKPDSFTLVSVITALADLSVTRQAKWIHGLAIRTLMDKNVFVCTALVDTYAKCGAIQTARKLFDMMQERHVITWNAMIDGYGTHGHGREALDLFNEMQEGSVKPNEITFLSVISACSHSGLVEEGLYYFESMKENYGLEPAMDHYGAIVDLLGRAGRLDDAWKFIKEMPVKPGITVLGAMLGACRIHKNVELGEKAADKLFELDPDDGGYHVLLANMYASASMWDKVARVRTVMEKKGIQKTPGCSLVELRNEVHTFYSGSANHPQSKRIYAFLETLGDKIKAAGYVPDTNSIHDVEEDVKEQLLSSHSERLAIAFGLLNTSRGTTIHIRKNLRVCGDCHEATKYISLVTGREIIVRDLQWKMYLWGLLLFALCPLPFWSNTITNRNSKTTTTNSLSQSNSIPTRVYGHHGHPSAILLENCTSKKELYQILPLIIKNGFYNEHLFQTKVISLFCKFGCINEAARVSEPVEHRIDVLYHTMLKGYAKNSSLGDALFFFCRMMCYEVRPIVGDYTCLLQLCGENLDLKRGREIHGHLITNGFESNLFAMTAVVNLYAKCRQIDDAYKMFKRMPQKDLVSWTTLVAGYAHNGFAKRALQLFLQMQEAGEKPDSVTLVSVLPAVADMKALRIGRSIHGYVFRSGFESLVNVANALLDMYFKCGSARTARLVFEGMGSKSVVSWNTMIDGCAQNGESEEAFATFLKMLDEGKEPTRVTMMGALLACANLGDLKGGRFVHKLLDKLKLDFNVSVMNSLISMYSKCKRVDIAASIFDNLKEKTNVTWNAMILGYAQNGCVNEALNLFCMMQSQGIKLDCFTLVGVITALADFSVNGQAKWIHGLAIRTYMDKNVFVATALVDMYAKCGAVKTARKLFDMMQERHAITWNAMIDGYGTHGLGKEALDLFNEMQKGAVKPNDVTFLSVISACSHSGFVEEGLVLFKSMKEDYGLEPTMDHYSAMVDLLGRAGQLHDAWNFIQEMPIKPGISVLGAMLGACKIHKNVELGEKAADKLFELDPDEGGYHVLLANIYASTSMWDKVAKVRTAMEKKGLYKTPGCSLVELRNEVHTFYSGSTNHPQSKRIYDFLETLGDEIKAAGYVPDTNSIHDVEEDVKEQLLSSHSERLAIAFGLLNTNPGTTIHIRKNLRVCGDCHDATKYISLVTGREIIVRDLRRFHHFKNGSCSCGDYCSHATHQPNAGCSMPLSSMHPEEHLRHEAVLEYVLQAGPQEALENHLASGQIL</sequence>
<organism evidence="10 11">
    <name type="scientific">Mucuna pruriens</name>
    <name type="common">Velvet bean</name>
    <name type="synonym">Dolichos pruriens</name>
    <dbReference type="NCBI Taxonomy" id="157652"/>
    <lineage>
        <taxon>Eukaryota</taxon>
        <taxon>Viridiplantae</taxon>
        <taxon>Streptophyta</taxon>
        <taxon>Embryophyta</taxon>
        <taxon>Tracheophyta</taxon>
        <taxon>Spermatophyta</taxon>
        <taxon>Magnoliopsida</taxon>
        <taxon>eudicotyledons</taxon>
        <taxon>Gunneridae</taxon>
        <taxon>Pentapetalae</taxon>
        <taxon>rosids</taxon>
        <taxon>fabids</taxon>
        <taxon>Fabales</taxon>
        <taxon>Fabaceae</taxon>
        <taxon>Papilionoideae</taxon>
        <taxon>50 kb inversion clade</taxon>
        <taxon>NPAAA clade</taxon>
        <taxon>indigoferoid/millettioid clade</taxon>
        <taxon>Phaseoleae</taxon>
        <taxon>Mucuna</taxon>
    </lineage>
</organism>
<name>A0A371HJC5_MUCPR</name>
<dbReference type="InterPro" id="IPR011990">
    <property type="entry name" value="TPR-like_helical_dom_sf"/>
</dbReference>
<dbReference type="InterPro" id="IPR046960">
    <property type="entry name" value="PPR_At4g14850-like_plant"/>
</dbReference>
<comment type="caution">
    <text evidence="10">The sequence shown here is derived from an EMBL/GenBank/DDBJ whole genome shotgun (WGS) entry which is preliminary data.</text>
</comment>
<feature type="domain" description="DYW" evidence="9">
    <location>
        <begin position="725"/>
        <end position="799"/>
    </location>
</feature>
<dbReference type="Pfam" id="PF20431">
    <property type="entry name" value="E_motif"/>
    <property type="match status" value="2"/>
</dbReference>
<feature type="repeat" description="PPR" evidence="7">
    <location>
        <begin position="1317"/>
        <end position="1351"/>
    </location>
</feature>
<evidence type="ECO:0000313" key="10">
    <source>
        <dbReference type="EMBL" id="RDY02792.1"/>
    </source>
</evidence>
<dbReference type="PANTHER" id="PTHR47926">
    <property type="entry name" value="PENTATRICOPEPTIDE REPEAT-CONTAINING PROTEIN"/>
    <property type="match status" value="1"/>
</dbReference>
<dbReference type="FunFam" id="1.25.40.10:FF:000031">
    <property type="entry name" value="Pentatricopeptide repeat-containing protein mitochondrial"/>
    <property type="match status" value="2"/>
</dbReference>
<dbReference type="Proteomes" id="UP000257109">
    <property type="component" value="Unassembled WGS sequence"/>
</dbReference>
<evidence type="ECO:0000313" key="11">
    <source>
        <dbReference type="Proteomes" id="UP000257109"/>
    </source>
</evidence>
<keyword evidence="11" id="KW-1185">Reference proteome</keyword>
<evidence type="ECO:0000256" key="2">
    <source>
        <dbReference type="ARBA" id="ARBA00006643"/>
    </source>
</evidence>
<dbReference type="InterPro" id="IPR002885">
    <property type="entry name" value="PPR_rpt"/>
</dbReference>
<feature type="repeat" description="PPR" evidence="7">
    <location>
        <begin position="1352"/>
        <end position="1382"/>
    </location>
</feature>
<evidence type="ECO:0000256" key="7">
    <source>
        <dbReference type="PROSITE-ProRule" id="PRU00708"/>
    </source>
</evidence>
<dbReference type="InterPro" id="IPR046848">
    <property type="entry name" value="E_motif"/>
</dbReference>
<dbReference type="FunFam" id="1.25.40.10:FF:000395">
    <property type="entry name" value="Pentatricopeptide repeat-containing protein chloroplastic"/>
    <property type="match status" value="2"/>
</dbReference>
<feature type="repeat" description="PPR" evidence="7">
    <location>
        <begin position="1216"/>
        <end position="1250"/>
    </location>
</feature>
<proteinExistence type="inferred from homology"/>
<evidence type="ECO:0000259" key="9">
    <source>
        <dbReference type="Pfam" id="PF14432"/>
    </source>
</evidence>
<dbReference type="GO" id="GO:0009507">
    <property type="term" value="C:chloroplast"/>
    <property type="evidence" value="ECO:0007669"/>
    <property type="project" value="UniProtKB-SubCell"/>
</dbReference>
<feature type="repeat" description="PPR" evidence="7">
    <location>
        <begin position="308"/>
        <end position="342"/>
    </location>
</feature>
<evidence type="ECO:0000256" key="8">
    <source>
        <dbReference type="SAM" id="MobiDB-lite"/>
    </source>
</evidence>
<feature type="repeat" description="PPR" evidence="7">
    <location>
        <begin position="106"/>
        <end position="140"/>
    </location>
</feature>